<dbReference type="RefSeq" id="WP_054918428.1">
    <property type="nucleotide sequence ID" value="NZ_JACFYJ010000025.1"/>
</dbReference>
<evidence type="ECO:0000256" key="1">
    <source>
        <dbReference type="SAM" id="SignalP"/>
    </source>
</evidence>
<keyword evidence="3" id="KW-1185">Reference proteome</keyword>
<evidence type="ECO:0000313" key="2">
    <source>
        <dbReference type="EMBL" id="MEI5998812.1"/>
    </source>
</evidence>
<evidence type="ECO:0000313" key="3">
    <source>
        <dbReference type="Proteomes" id="UP001386437"/>
    </source>
</evidence>
<protein>
    <submittedName>
        <fullName evidence="2">DUF4148 domain-containing protein</fullName>
    </submittedName>
</protein>
<feature type="chain" id="PRO_5046237792" evidence="1">
    <location>
        <begin position="22"/>
        <end position="88"/>
    </location>
</feature>
<dbReference type="InterPro" id="IPR025421">
    <property type="entry name" value="DUF4148"/>
</dbReference>
<dbReference type="Pfam" id="PF13663">
    <property type="entry name" value="DUF4148"/>
    <property type="match status" value="1"/>
</dbReference>
<comment type="caution">
    <text evidence="2">The sequence shown here is derived from an EMBL/GenBank/DDBJ whole genome shotgun (WGS) entry which is preliminary data.</text>
</comment>
<gene>
    <name evidence="2" type="ORF">H3V53_16830</name>
</gene>
<organism evidence="2 3">
    <name type="scientific">Paraburkholderia bengalensis</name>
    <dbReference type="NCBI Taxonomy" id="2747562"/>
    <lineage>
        <taxon>Bacteria</taxon>
        <taxon>Pseudomonadati</taxon>
        <taxon>Pseudomonadota</taxon>
        <taxon>Betaproteobacteria</taxon>
        <taxon>Burkholderiales</taxon>
        <taxon>Burkholderiaceae</taxon>
        <taxon>Paraburkholderia</taxon>
    </lineage>
</organism>
<feature type="signal peptide" evidence="1">
    <location>
        <begin position="1"/>
        <end position="21"/>
    </location>
</feature>
<keyword evidence="1" id="KW-0732">Signal</keyword>
<reference evidence="2 3" key="1">
    <citation type="journal article" date="2022" name="Arch. Microbiol.">
        <title>Paraburkholderia bengalensis sp. nov. isolated from roots of Oryza sativa, IR64.</title>
        <authorList>
            <person name="Nag P."/>
            <person name="Mondal N."/>
            <person name="Sarkar J."/>
            <person name="Das S."/>
        </authorList>
    </citation>
    <scope>NUCLEOTIDE SEQUENCE [LARGE SCALE GENOMIC DNA]</scope>
    <source>
        <strain evidence="2 3">IR64_4_BI</strain>
    </source>
</reference>
<dbReference type="Proteomes" id="UP001386437">
    <property type="component" value="Unassembled WGS sequence"/>
</dbReference>
<accession>A0ABU8ITR4</accession>
<name>A0ABU8ITR4_9BURK</name>
<proteinExistence type="predicted"/>
<dbReference type="EMBL" id="JACFYJ010000025">
    <property type="protein sequence ID" value="MEI5998812.1"/>
    <property type="molecule type" value="Genomic_DNA"/>
</dbReference>
<sequence length="88" mass="9587">MKRQTMVVALLIAVASGMASAQDASAPTSKTREQVRAEVEQARRDGLLPYRRHDYPPSKATIERNKELYAIAHPNAVKTEGATAVPAK</sequence>